<organism evidence="1 2">
    <name type="scientific">Actinomyces urogenitalis DSM 15434</name>
    <dbReference type="NCBI Taxonomy" id="525246"/>
    <lineage>
        <taxon>Bacteria</taxon>
        <taxon>Bacillati</taxon>
        <taxon>Actinomycetota</taxon>
        <taxon>Actinomycetes</taxon>
        <taxon>Actinomycetales</taxon>
        <taxon>Actinomycetaceae</taxon>
        <taxon>Actinomyces</taxon>
    </lineage>
</organism>
<dbReference type="eggNOG" id="ENOG5031NKH">
    <property type="taxonomic scope" value="Bacteria"/>
</dbReference>
<accession>C0W8J6</accession>
<comment type="caution">
    <text evidence="1">The sequence shown here is derived from an EMBL/GenBank/DDBJ whole genome shotgun (WGS) entry which is preliminary data.</text>
</comment>
<dbReference type="STRING" id="103621.GCA_001067145_00549"/>
<dbReference type="GeneID" id="81707948"/>
<proteinExistence type="predicted"/>
<dbReference type="Proteomes" id="UP000004778">
    <property type="component" value="Unassembled WGS sequence"/>
</dbReference>
<dbReference type="OrthoDB" id="8858560at2"/>
<evidence type="ECO:0000313" key="1">
    <source>
        <dbReference type="EMBL" id="EEH64957.1"/>
    </source>
</evidence>
<sequence>MTQAPSTAAGITVPPRGIAQYDALVAQARAQSPWQLSGQAAAVPDHQASSTPLAGPAMQDARPRARYLPDLDLLARILSVPVRAQATTQSGLLGKGLDAWFAHEFRRAGFDPDAVWPRAQDPRVLPTDLTALLEGLPAPLRRELERRLGRMRSVAPQDARILGRAYTKQVDVVMSSWQTGPELLLSTKSQSGSFGNNLANRFEEAYGDAGNLRARYPLAAVGFAFVVSAAILAEPTQVDKAVDMMLKLRDRGDGNGYTTTTLICYEPLPGGEVRLRPEVFPSELGPGPFMEAMIDTILQAAPSTRHGRVRELRRHGTATLGS</sequence>
<dbReference type="REBASE" id="30111">
    <property type="entry name" value="Aur15434ORF2191P"/>
</dbReference>
<dbReference type="EMBL" id="ACFH01000200">
    <property type="protein sequence ID" value="EEH64957.1"/>
    <property type="molecule type" value="Genomic_DNA"/>
</dbReference>
<name>C0W8J6_9ACTO</name>
<keyword evidence="2" id="KW-1185">Reference proteome</keyword>
<evidence type="ECO:0000313" key="2">
    <source>
        <dbReference type="Proteomes" id="UP000004778"/>
    </source>
</evidence>
<reference evidence="1 2" key="1">
    <citation type="submission" date="2009-01" db="EMBL/GenBank/DDBJ databases">
        <authorList>
            <person name="Qin X."/>
            <person name="Bachman B."/>
            <person name="Battles P."/>
            <person name="Bell A."/>
            <person name="Bess C."/>
            <person name="Bickham C."/>
            <person name="Chaboub L."/>
            <person name="Chen D."/>
            <person name="Coyle M."/>
            <person name="Deiros D.R."/>
            <person name="Dinh H."/>
            <person name="Forbes L."/>
            <person name="Fowler G."/>
            <person name="Francisco L."/>
            <person name="Fu Q."/>
            <person name="Gubbala S."/>
            <person name="Hale W."/>
            <person name="Han Y."/>
            <person name="Hemphill L."/>
            <person name="Highlander S.K."/>
            <person name="Hirani K."/>
            <person name="Hogues M."/>
            <person name="Jackson L."/>
            <person name="Jakkamsetti A."/>
            <person name="Javaid M."/>
            <person name="Jiang H."/>
            <person name="Korchina V."/>
            <person name="Kovar C."/>
            <person name="Lara F."/>
            <person name="Lee S."/>
            <person name="Mata R."/>
            <person name="Mathew T."/>
            <person name="Moen C."/>
            <person name="Morales K."/>
            <person name="Munidasa M."/>
            <person name="Nazareth L."/>
            <person name="Ngo R."/>
            <person name="Nguyen L."/>
            <person name="Okwuonu G."/>
            <person name="Ongeri F."/>
            <person name="Patil S."/>
            <person name="Petrosino J."/>
            <person name="Pham C."/>
            <person name="Pham P."/>
            <person name="Pu L.-L."/>
            <person name="Puazo M."/>
            <person name="Raj R."/>
            <person name="Reid J."/>
            <person name="Rouhana J."/>
            <person name="Saada N."/>
            <person name="Shang Y."/>
            <person name="Simmons D."/>
            <person name="Thornton R."/>
            <person name="Warren J."/>
            <person name="Weissenberger G."/>
            <person name="Zhang J."/>
            <person name="Zhang L."/>
            <person name="Zhou C."/>
            <person name="Zhu D."/>
            <person name="Muzny D."/>
            <person name="Worley K."/>
            <person name="Gibbs R."/>
        </authorList>
    </citation>
    <scope>NUCLEOTIDE SEQUENCE [LARGE SCALE GENOMIC DNA]</scope>
    <source>
        <strain evidence="1 2">DSM 15434</strain>
    </source>
</reference>
<protein>
    <submittedName>
        <fullName evidence="1">Uncharacterized protein</fullName>
    </submittedName>
</protein>
<dbReference type="HOGENOM" id="CLU_855078_0_0_11"/>
<dbReference type="AlphaFoldDB" id="C0W8J6"/>
<gene>
    <name evidence="1" type="ORF">HMPREF0058_2190</name>
</gene>
<dbReference type="RefSeq" id="WP_006549097.1">
    <property type="nucleotide sequence ID" value="NZ_DS999575.1"/>
</dbReference>